<gene>
    <name evidence="1" type="ORF">GP480_02470</name>
</gene>
<organism evidence="1 2">
    <name type="scientific">Neorickettsia findlayensis</name>
    <dbReference type="NCBI Taxonomy" id="2686014"/>
    <lineage>
        <taxon>Bacteria</taxon>
        <taxon>Pseudomonadati</taxon>
        <taxon>Pseudomonadota</taxon>
        <taxon>Alphaproteobacteria</taxon>
        <taxon>Rickettsiales</taxon>
        <taxon>Anaplasmataceae</taxon>
        <taxon>Neorickettsia</taxon>
    </lineage>
</organism>
<sequence length="215" mass="24436">MSKKVILLCHGWGFDQKFWSPMIQLFAKDEIKLLNLGYFGTEITDQVIETDTNYVGIGHSLGMAKLILLFGNRLNRIIGINGFVNFLGKNTKLRNKRTYELTKMLQAFKHDPHGTLQNFHIRALKDAKDIQKQLPSGKMDIQKLLTDLENLTSPISVPEIPTLILGSISDRIVPVEILYDNFSNHEIILFERGGHNLIGSLPSSTYGLIERFLRI</sequence>
<dbReference type="RefSeq" id="WP_160095569.1">
    <property type="nucleotide sequence ID" value="NZ_CP047224.1"/>
</dbReference>
<reference evidence="1 2" key="1">
    <citation type="journal article" date="2020" name="MBio">
        <title>Erratum for Teymournejad et al., 'Isolation and Molecular Analysis of a Novel Neorickettsia Species That Causes Potomac Horse Fever'.</title>
        <authorList>
            <person name="Teymournejad O."/>
            <person name="Lin M."/>
            <person name="Bekebrede H."/>
            <person name="Kamr A."/>
            <person name="Toribio R.E."/>
            <person name="Arroyo L.G."/>
            <person name="Baird J.D."/>
            <person name="Rikihisa Y."/>
        </authorList>
    </citation>
    <scope>NUCLEOTIDE SEQUENCE [LARGE SCALE GENOMIC DNA]</scope>
    <source>
        <strain evidence="1 2">Fin17</strain>
    </source>
</reference>
<accession>A0A6P1GAH9</accession>
<dbReference type="SUPFAM" id="SSF53474">
    <property type="entry name" value="alpha/beta-Hydrolases"/>
    <property type="match status" value="1"/>
</dbReference>
<dbReference type="AlphaFoldDB" id="A0A6P1GAH9"/>
<dbReference type="KEGG" id="nef:GP480_02470"/>
<keyword evidence="1" id="KW-0378">Hydrolase</keyword>
<dbReference type="GO" id="GO:0016787">
    <property type="term" value="F:hydrolase activity"/>
    <property type="evidence" value="ECO:0007669"/>
    <property type="project" value="UniProtKB-KW"/>
</dbReference>
<dbReference type="InterPro" id="IPR029058">
    <property type="entry name" value="AB_hydrolase_fold"/>
</dbReference>
<reference evidence="1 2" key="2">
    <citation type="journal article" date="2020" name="MBio">
        <title>Isolation and Molecular Analysis of a Novel Neorickettsia Species That Causes Potomac Horse Fever.</title>
        <authorList>
            <person name="Teymournejad O."/>
            <person name="Lin M."/>
            <person name="Bekebrede H."/>
            <person name="Kamr A."/>
            <person name="Toribio R.E."/>
            <person name="Arroyo L.G."/>
            <person name="Baird J.D."/>
            <person name="Rikihisa Y."/>
        </authorList>
    </citation>
    <scope>NUCLEOTIDE SEQUENCE [LARGE SCALE GENOMIC DNA]</scope>
    <source>
        <strain evidence="1 2">Fin17</strain>
    </source>
</reference>
<keyword evidence="2" id="KW-1185">Reference proteome</keyword>
<dbReference type="Gene3D" id="3.40.50.1820">
    <property type="entry name" value="alpha/beta hydrolase"/>
    <property type="match status" value="1"/>
</dbReference>
<evidence type="ECO:0000313" key="1">
    <source>
        <dbReference type="EMBL" id="QHD65300.1"/>
    </source>
</evidence>
<protein>
    <submittedName>
        <fullName evidence="1">Alpha/beta hydrolase</fullName>
    </submittedName>
</protein>
<dbReference type="EMBL" id="CP047224">
    <property type="protein sequence ID" value="QHD65300.1"/>
    <property type="molecule type" value="Genomic_DNA"/>
</dbReference>
<proteinExistence type="predicted"/>
<dbReference type="Proteomes" id="UP000464912">
    <property type="component" value="Chromosome"/>
</dbReference>
<evidence type="ECO:0000313" key="2">
    <source>
        <dbReference type="Proteomes" id="UP000464912"/>
    </source>
</evidence>
<name>A0A6P1GAH9_9RICK</name>